<dbReference type="SUPFAM" id="SSF55781">
    <property type="entry name" value="GAF domain-like"/>
    <property type="match status" value="2"/>
</dbReference>
<dbReference type="NCBIfam" id="TIGR00254">
    <property type="entry name" value="GGDEF"/>
    <property type="match status" value="1"/>
</dbReference>
<dbReference type="InterPro" id="IPR035919">
    <property type="entry name" value="EAL_sf"/>
</dbReference>
<dbReference type="InterPro" id="IPR029016">
    <property type="entry name" value="GAF-like_dom_sf"/>
</dbReference>
<gene>
    <name evidence="4" type="ORF">AB6A68_07225</name>
</gene>
<dbReference type="SUPFAM" id="SSF55073">
    <property type="entry name" value="Nucleotide cyclase"/>
    <property type="match status" value="1"/>
</dbReference>
<dbReference type="PROSITE" id="PS50887">
    <property type="entry name" value="GGDEF"/>
    <property type="match status" value="1"/>
</dbReference>
<sequence>MDPLSGHGIYGFGTQSMSSTTKQERAMIMEEQTTEHRAEVDMQTELFLQLAEVASTTTRTGPVLALACERLATILGCTRVSIFLLRDGRLIPRMSRYANGVTVPEQWEEFRTAAETNDAPPIVSKVLETGVPVVEPTYETDWWSRHFNLASVLAVPIGNASHPLGVLFADSQTPQEFRPEQVRLAMALGVQLGGIVVLARQIEDQHTRLDIAETSRELYQESSRAGTTLCVAETLARVAAKALGWSTTWSLTVDGTGSITEVASSGVTPAMHDKVRRSLIGRRLCSTALGGTAESICVPIPIEEHPPAEIIELFGIQSGWCIPIRCTRSGLAAMVVVGGPSPVSSTSGRQRDLVNFLAQEASLITENTMLREHDHYQATHDGLTGLANRAAFEDYLGHALTVATRTSQPLAVLLLDLNRFKDVNDTLGHSIGDELLREVAKRFTSVMREADVIARLGGDEFVALLSTSADIAGARAAASRIAKALEQPLLVANRSIWIGASIGIACFPDHGSDPQALLHRADLAMYEAKRTTVGVVVYDTSVDRAQSSVPGLLLELPRAIQNDELVIYYQPKLDLNTHQVLSVEALVRWAHPTLGLLSPDQFVPLAEATGMIRQLTSWVLGTALSQAAAWRASGRSLRMAVNISARDLADATLPDRVTSALARSGIPADQLTLELTESAIMADEARGTEVLSQLRELGVRISLDDFGTGYSSLAYLEQLPLDEVKIDRSFLGDGDGAESFIVRSMAKMSHHLGLQIVMEGVEKWTSYDSVARIGCDELQGFALSPPLEALQLEDWLDGWAVEGLPRPLQR</sequence>
<accession>A0ABV3Y289</accession>
<feature type="domain" description="GGDEF" evidence="3">
    <location>
        <begin position="408"/>
        <end position="540"/>
    </location>
</feature>
<protein>
    <submittedName>
        <fullName evidence="4">EAL domain-containing protein</fullName>
    </submittedName>
</protein>
<feature type="region of interest" description="Disordered" evidence="1">
    <location>
        <begin position="1"/>
        <end position="23"/>
    </location>
</feature>
<dbReference type="PROSITE" id="PS50883">
    <property type="entry name" value="EAL"/>
    <property type="match status" value="1"/>
</dbReference>
<dbReference type="InterPro" id="IPR029787">
    <property type="entry name" value="Nucleotide_cyclase"/>
</dbReference>
<dbReference type="CDD" id="cd01949">
    <property type="entry name" value="GGDEF"/>
    <property type="match status" value="1"/>
</dbReference>
<evidence type="ECO:0000259" key="3">
    <source>
        <dbReference type="PROSITE" id="PS50887"/>
    </source>
</evidence>
<dbReference type="SMART" id="SM00065">
    <property type="entry name" value="GAF"/>
    <property type="match status" value="1"/>
</dbReference>
<dbReference type="SMART" id="SM00267">
    <property type="entry name" value="GGDEF"/>
    <property type="match status" value="1"/>
</dbReference>
<dbReference type="SMART" id="SM00052">
    <property type="entry name" value="EAL"/>
    <property type="match status" value="1"/>
</dbReference>
<dbReference type="PANTHER" id="PTHR44757:SF2">
    <property type="entry name" value="BIOFILM ARCHITECTURE MAINTENANCE PROTEIN MBAA"/>
    <property type="match status" value="1"/>
</dbReference>
<dbReference type="InterPro" id="IPR052155">
    <property type="entry name" value="Biofilm_reg_signaling"/>
</dbReference>
<dbReference type="CDD" id="cd01948">
    <property type="entry name" value="EAL"/>
    <property type="match status" value="1"/>
</dbReference>
<evidence type="ECO:0000256" key="1">
    <source>
        <dbReference type="SAM" id="MobiDB-lite"/>
    </source>
</evidence>
<dbReference type="Gene3D" id="3.30.450.40">
    <property type="match status" value="1"/>
</dbReference>
<evidence type="ECO:0000313" key="5">
    <source>
        <dbReference type="Proteomes" id="UP001560267"/>
    </source>
</evidence>
<dbReference type="Pfam" id="PF00563">
    <property type="entry name" value="EAL"/>
    <property type="match status" value="1"/>
</dbReference>
<dbReference type="Gene3D" id="3.30.70.270">
    <property type="match status" value="1"/>
</dbReference>
<evidence type="ECO:0000259" key="2">
    <source>
        <dbReference type="PROSITE" id="PS50883"/>
    </source>
</evidence>
<dbReference type="InterPro" id="IPR001633">
    <property type="entry name" value="EAL_dom"/>
</dbReference>
<evidence type="ECO:0000313" key="4">
    <source>
        <dbReference type="EMBL" id="MEX6429630.1"/>
    </source>
</evidence>
<comment type="caution">
    <text evidence="4">The sequence shown here is derived from an EMBL/GenBank/DDBJ whole genome shotgun (WGS) entry which is preliminary data.</text>
</comment>
<dbReference type="PANTHER" id="PTHR44757">
    <property type="entry name" value="DIGUANYLATE CYCLASE DGCP"/>
    <property type="match status" value="1"/>
</dbReference>
<feature type="domain" description="EAL" evidence="2">
    <location>
        <begin position="549"/>
        <end position="800"/>
    </location>
</feature>
<dbReference type="InterPro" id="IPR003018">
    <property type="entry name" value="GAF"/>
</dbReference>
<dbReference type="RefSeq" id="WP_369084474.1">
    <property type="nucleotide sequence ID" value="NZ_JBFSHR010000021.1"/>
</dbReference>
<proteinExistence type="predicted"/>
<dbReference type="Pfam" id="PF00990">
    <property type="entry name" value="GGDEF"/>
    <property type="match status" value="1"/>
</dbReference>
<dbReference type="Gene3D" id="3.20.20.450">
    <property type="entry name" value="EAL domain"/>
    <property type="match status" value="1"/>
</dbReference>
<dbReference type="Proteomes" id="UP001560267">
    <property type="component" value="Unassembled WGS sequence"/>
</dbReference>
<dbReference type="SUPFAM" id="SSF141868">
    <property type="entry name" value="EAL domain-like"/>
    <property type="match status" value="1"/>
</dbReference>
<dbReference type="EMBL" id="JBFSHR010000021">
    <property type="protein sequence ID" value="MEX6429630.1"/>
    <property type="molecule type" value="Genomic_DNA"/>
</dbReference>
<reference evidence="4 5" key="1">
    <citation type="submission" date="2024-07" db="EMBL/GenBank/DDBJ databases">
        <title>Draft Genome Sequence of Ferrimicrobium acidiphilum Strain YE2023, Isolated from a Pulp of Bioleach Reactor.</title>
        <authorList>
            <person name="Elkina Y.A."/>
            <person name="Bulaeva A.G."/>
            <person name="Beletsky A.V."/>
            <person name="Mardanov A.V."/>
        </authorList>
    </citation>
    <scope>NUCLEOTIDE SEQUENCE [LARGE SCALE GENOMIC DNA]</scope>
    <source>
        <strain evidence="4 5">YE2023</strain>
    </source>
</reference>
<dbReference type="Pfam" id="PF01590">
    <property type="entry name" value="GAF"/>
    <property type="match status" value="1"/>
</dbReference>
<organism evidence="4 5">
    <name type="scientific">Ferrimicrobium acidiphilum</name>
    <dbReference type="NCBI Taxonomy" id="121039"/>
    <lineage>
        <taxon>Bacteria</taxon>
        <taxon>Bacillati</taxon>
        <taxon>Actinomycetota</taxon>
        <taxon>Acidimicrobiia</taxon>
        <taxon>Acidimicrobiales</taxon>
        <taxon>Acidimicrobiaceae</taxon>
        <taxon>Ferrimicrobium</taxon>
    </lineage>
</organism>
<dbReference type="InterPro" id="IPR043128">
    <property type="entry name" value="Rev_trsase/Diguanyl_cyclase"/>
</dbReference>
<dbReference type="InterPro" id="IPR000160">
    <property type="entry name" value="GGDEF_dom"/>
</dbReference>
<name>A0ABV3Y289_9ACTN</name>
<keyword evidence="5" id="KW-1185">Reference proteome</keyword>